<evidence type="ECO:0000313" key="8">
    <source>
        <dbReference type="Proteomes" id="UP000751852"/>
    </source>
</evidence>
<dbReference type="EMBL" id="JABANU010000007">
    <property type="protein sequence ID" value="MBI5974730.1"/>
    <property type="molecule type" value="Genomic_DNA"/>
</dbReference>
<evidence type="ECO:0000256" key="6">
    <source>
        <dbReference type="ARBA" id="ARBA00048348"/>
    </source>
</evidence>
<evidence type="ECO:0000256" key="5">
    <source>
        <dbReference type="ARBA" id="ARBA00022833"/>
    </source>
</evidence>
<dbReference type="PANTHER" id="PTHR43175:SF3">
    <property type="entry name" value="CARBON DISULFIDE HYDROLASE"/>
    <property type="match status" value="1"/>
</dbReference>
<name>A0ABS0T7K7_9STAP</name>
<gene>
    <name evidence="7" type="ORF">HHH54_03835</name>
</gene>
<dbReference type="InterPro" id="IPR001765">
    <property type="entry name" value="Carbonic_anhydrase"/>
</dbReference>
<comment type="similarity">
    <text evidence="2">Belongs to the beta-class carbonic anhydrase family.</text>
</comment>
<keyword evidence="4" id="KW-0479">Metal-binding</keyword>
<evidence type="ECO:0000256" key="2">
    <source>
        <dbReference type="ARBA" id="ARBA00006217"/>
    </source>
</evidence>
<sequence length="190" mass="21123">MSLLESILSFNKDFVENKDYEAYTTSKTPSKKAVLLTCMDTRLQDLSTKALGFNNGDLKVVKNAGATISHPYGSTMRSLLVGIYALGAEEIIIMGHKDCGMGSINVDEVMNTMKSRGVDEQVFHILEHSGIDVSNFLKGFDDVYDNVRQNIEMIYSHPLFDPKVPVHGLVIDPHTGELDLVHNGYEQIQN</sequence>
<evidence type="ECO:0000313" key="7">
    <source>
        <dbReference type="EMBL" id="MBI5974730.1"/>
    </source>
</evidence>
<dbReference type="EC" id="4.2.1.1" evidence="3"/>
<dbReference type="Pfam" id="PF00484">
    <property type="entry name" value="Pro_CA"/>
    <property type="match status" value="1"/>
</dbReference>
<dbReference type="SMART" id="SM00947">
    <property type="entry name" value="Pro_CA"/>
    <property type="match status" value="1"/>
</dbReference>
<dbReference type="Proteomes" id="UP000751852">
    <property type="component" value="Unassembled WGS sequence"/>
</dbReference>
<protein>
    <recommendedName>
        <fullName evidence="3">carbonic anhydrase</fullName>
        <ecNumber evidence="3">4.2.1.1</ecNumber>
    </recommendedName>
</protein>
<evidence type="ECO:0000256" key="3">
    <source>
        <dbReference type="ARBA" id="ARBA00012925"/>
    </source>
</evidence>
<dbReference type="SUPFAM" id="SSF53056">
    <property type="entry name" value="beta-carbonic anhydrase, cab"/>
    <property type="match status" value="1"/>
</dbReference>
<proteinExistence type="inferred from homology"/>
<dbReference type="InterPro" id="IPR036874">
    <property type="entry name" value="Carbonic_anhydrase_sf"/>
</dbReference>
<keyword evidence="8" id="KW-1185">Reference proteome</keyword>
<dbReference type="RefSeq" id="WP_198617516.1">
    <property type="nucleotide sequence ID" value="NZ_JABANU010000007.1"/>
</dbReference>
<comment type="catalytic activity">
    <reaction evidence="6">
        <text>hydrogencarbonate + H(+) = CO2 + H2O</text>
        <dbReference type="Rhea" id="RHEA:10748"/>
        <dbReference type="ChEBI" id="CHEBI:15377"/>
        <dbReference type="ChEBI" id="CHEBI:15378"/>
        <dbReference type="ChEBI" id="CHEBI:16526"/>
        <dbReference type="ChEBI" id="CHEBI:17544"/>
        <dbReference type="EC" id="4.2.1.1"/>
    </reaction>
</comment>
<dbReference type="Gene3D" id="3.40.1050.10">
    <property type="entry name" value="Carbonic anhydrase"/>
    <property type="match status" value="1"/>
</dbReference>
<keyword evidence="5" id="KW-0862">Zinc</keyword>
<reference evidence="7 8" key="1">
    <citation type="submission" date="2020-04" db="EMBL/GenBank/DDBJ databases">
        <title>Staphylococcus species from domestic dog.</title>
        <authorList>
            <person name="Paterson G.K."/>
        </authorList>
    </citation>
    <scope>NUCLEOTIDE SEQUENCE [LARGE SCALE GENOMIC DNA]</scope>
    <source>
        <strain evidence="7 8">H16/1A</strain>
    </source>
</reference>
<dbReference type="CDD" id="cd03379">
    <property type="entry name" value="beta_CA_cladeD"/>
    <property type="match status" value="1"/>
</dbReference>
<evidence type="ECO:0000256" key="1">
    <source>
        <dbReference type="ARBA" id="ARBA00001947"/>
    </source>
</evidence>
<comment type="caution">
    <text evidence="7">The sequence shown here is derived from an EMBL/GenBank/DDBJ whole genome shotgun (WGS) entry which is preliminary data.</text>
</comment>
<accession>A0ABS0T7K7</accession>
<evidence type="ECO:0000256" key="4">
    <source>
        <dbReference type="ARBA" id="ARBA00022723"/>
    </source>
</evidence>
<comment type="cofactor">
    <cofactor evidence="1">
        <name>Zn(2+)</name>
        <dbReference type="ChEBI" id="CHEBI:29105"/>
    </cofactor>
</comment>
<dbReference type="PANTHER" id="PTHR43175">
    <property type="entry name" value="CARBONIC ANHYDRASE"/>
    <property type="match status" value="1"/>
</dbReference>
<organism evidence="7 8">
    <name type="scientific">Staphylococcus canis</name>
    <dbReference type="NCBI Taxonomy" id="2724942"/>
    <lineage>
        <taxon>Bacteria</taxon>
        <taxon>Bacillati</taxon>
        <taxon>Bacillota</taxon>
        <taxon>Bacilli</taxon>
        <taxon>Bacillales</taxon>
        <taxon>Staphylococcaceae</taxon>
        <taxon>Staphylococcus</taxon>
    </lineage>
</organism>